<name>A0A3M9MIN7_9BACT</name>
<dbReference type="AlphaFoldDB" id="A0A3M9MIN7"/>
<accession>A0A3M9MIN7</accession>
<feature type="domain" description="CheB-type methylesterase" evidence="5">
    <location>
        <begin position="146"/>
        <end position="337"/>
    </location>
</feature>
<evidence type="ECO:0000256" key="3">
    <source>
        <dbReference type="ARBA" id="ARBA00048267"/>
    </source>
</evidence>
<sequence length="349" mass="37741">MIDAEPQFEVVDTAQTQEELLHKAFSSQPDLIVTHYGLTMSGRVPLFRRVYGEQSSILLMVSQNLAQNGTSISHTFDRVGGNGNLSGAAKGTTREAIKAGLMSKLRELVHGFSAVNFTQKTEERGKGRWLKYTNTLLTSAPAVEAPLTVVVIGASTGGTAAVEYLVKDLSISQPTVVLVAVHMPEKFTKRWAKRLQKKTPWRVEEGYEGMVLSAGTIVIAPGGQNMRVQRRSLRPNQLTIGLEPSEAMDSPSVDVLMQSAACCAQTEVMGVIMTGMGSDGTQGAREIINKGGVVIAQNKETSTIFGMAKSAIQNGVVNGVFPIGQINSIMDRFVTNRYMSHELQQKLVG</sequence>
<dbReference type="SUPFAM" id="SSF52738">
    <property type="entry name" value="Methylesterase CheB, C-terminal domain"/>
    <property type="match status" value="1"/>
</dbReference>
<dbReference type="GO" id="GO:0006935">
    <property type="term" value="P:chemotaxis"/>
    <property type="evidence" value="ECO:0007669"/>
    <property type="project" value="UniProtKB-UniRule"/>
</dbReference>
<proteinExistence type="predicted"/>
<dbReference type="EC" id="3.1.1.61" evidence="2"/>
<reference evidence="6 7" key="1">
    <citation type="submission" date="2018-11" db="EMBL/GenBank/DDBJ databases">
        <title>Rufibacter latericius sp. nov., isolated from water in Baiyang Lake.</title>
        <authorList>
            <person name="Yang Y."/>
        </authorList>
    </citation>
    <scope>NUCLEOTIDE SEQUENCE [LARGE SCALE GENOMIC DNA]</scope>
    <source>
        <strain evidence="6 7">R-22-1c-1</strain>
    </source>
</reference>
<dbReference type="GO" id="GO:0008984">
    <property type="term" value="F:protein-glutamate methylesterase activity"/>
    <property type="evidence" value="ECO:0007669"/>
    <property type="project" value="UniProtKB-EC"/>
</dbReference>
<dbReference type="Gene3D" id="3.40.50.180">
    <property type="entry name" value="Methylesterase CheB, C-terminal domain"/>
    <property type="match status" value="1"/>
</dbReference>
<keyword evidence="4" id="KW-0145">Chemotaxis</keyword>
<dbReference type="InterPro" id="IPR008248">
    <property type="entry name" value="CheB-like"/>
</dbReference>
<gene>
    <name evidence="6" type="ORF">EFB08_16390</name>
</gene>
<dbReference type="Pfam" id="PF01339">
    <property type="entry name" value="CheB_methylest"/>
    <property type="match status" value="1"/>
</dbReference>
<dbReference type="InterPro" id="IPR000673">
    <property type="entry name" value="Sig_transdc_resp-reg_Me-estase"/>
</dbReference>
<dbReference type="OrthoDB" id="1524092at2"/>
<dbReference type="GO" id="GO:0000156">
    <property type="term" value="F:phosphorelay response regulator activity"/>
    <property type="evidence" value="ECO:0007669"/>
    <property type="project" value="InterPro"/>
</dbReference>
<evidence type="ECO:0000313" key="7">
    <source>
        <dbReference type="Proteomes" id="UP000272117"/>
    </source>
</evidence>
<evidence type="ECO:0000256" key="2">
    <source>
        <dbReference type="ARBA" id="ARBA00039140"/>
    </source>
</evidence>
<protein>
    <recommendedName>
        <fullName evidence="2">protein-glutamate methylesterase</fullName>
        <ecNumber evidence="2">3.1.1.61</ecNumber>
    </recommendedName>
</protein>
<feature type="active site" evidence="4">
    <location>
        <position position="182"/>
    </location>
</feature>
<dbReference type="Proteomes" id="UP000272117">
    <property type="component" value="Unassembled WGS sequence"/>
</dbReference>
<evidence type="ECO:0000313" key="6">
    <source>
        <dbReference type="EMBL" id="RNI25017.1"/>
    </source>
</evidence>
<dbReference type="PANTHER" id="PTHR42872">
    <property type="entry name" value="PROTEIN-GLUTAMATE METHYLESTERASE/PROTEIN-GLUTAMINE GLUTAMINASE"/>
    <property type="match status" value="1"/>
</dbReference>
<dbReference type="CDD" id="cd16432">
    <property type="entry name" value="CheB_Rec"/>
    <property type="match status" value="1"/>
</dbReference>
<comment type="catalytic activity">
    <reaction evidence="3">
        <text>[protein]-L-glutamate 5-O-methyl ester + H2O = L-glutamyl-[protein] + methanol + H(+)</text>
        <dbReference type="Rhea" id="RHEA:23236"/>
        <dbReference type="Rhea" id="RHEA-COMP:10208"/>
        <dbReference type="Rhea" id="RHEA-COMP:10311"/>
        <dbReference type="ChEBI" id="CHEBI:15377"/>
        <dbReference type="ChEBI" id="CHEBI:15378"/>
        <dbReference type="ChEBI" id="CHEBI:17790"/>
        <dbReference type="ChEBI" id="CHEBI:29973"/>
        <dbReference type="ChEBI" id="CHEBI:82795"/>
        <dbReference type="EC" id="3.1.1.61"/>
    </reaction>
</comment>
<dbReference type="GO" id="GO:0005737">
    <property type="term" value="C:cytoplasm"/>
    <property type="evidence" value="ECO:0007669"/>
    <property type="project" value="InterPro"/>
</dbReference>
<dbReference type="PANTHER" id="PTHR42872:SF3">
    <property type="entry name" value="PROTEIN-GLUTAMATE METHYLESTERASE_PROTEIN-GLUTAMINE GLUTAMINASE 1"/>
    <property type="match status" value="1"/>
</dbReference>
<keyword evidence="1 4" id="KW-0378">Hydrolase</keyword>
<feature type="active site" evidence="4">
    <location>
        <position position="155"/>
    </location>
</feature>
<dbReference type="PIRSF" id="PIRSF000876">
    <property type="entry name" value="RR_chemtxs_CheB"/>
    <property type="match status" value="1"/>
</dbReference>
<organism evidence="6 7">
    <name type="scientific">Rufibacter latericius</name>
    <dbReference type="NCBI Taxonomy" id="2487040"/>
    <lineage>
        <taxon>Bacteria</taxon>
        <taxon>Pseudomonadati</taxon>
        <taxon>Bacteroidota</taxon>
        <taxon>Cytophagia</taxon>
        <taxon>Cytophagales</taxon>
        <taxon>Hymenobacteraceae</taxon>
        <taxon>Rufibacter</taxon>
    </lineage>
</organism>
<dbReference type="InterPro" id="IPR035909">
    <property type="entry name" value="CheB_C"/>
</dbReference>
<comment type="caution">
    <text evidence="6">The sequence shown here is derived from an EMBL/GenBank/DDBJ whole genome shotgun (WGS) entry which is preliminary data.</text>
</comment>
<feature type="active site" evidence="4">
    <location>
        <position position="279"/>
    </location>
</feature>
<evidence type="ECO:0000256" key="1">
    <source>
        <dbReference type="ARBA" id="ARBA00022801"/>
    </source>
</evidence>
<evidence type="ECO:0000256" key="4">
    <source>
        <dbReference type="PROSITE-ProRule" id="PRU00050"/>
    </source>
</evidence>
<dbReference type="RefSeq" id="WP_123128047.1">
    <property type="nucleotide sequence ID" value="NZ_RJJD01000010.1"/>
</dbReference>
<dbReference type="PROSITE" id="PS50122">
    <property type="entry name" value="CHEB"/>
    <property type="match status" value="1"/>
</dbReference>
<evidence type="ECO:0000259" key="5">
    <source>
        <dbReference type="PROSITE" id="PS50122"/>
    </source>
</evidence>
<dbReference type="EMBL" id="RJJD01000010">
    <property type="protein sequence ID" value="RNI25017.1"/>
    <property type="molecule type" value="Genomic_DNA"/>
</dbReference>
<keyword evidence="7" id="KW-1185">Reference proteome</keyword>